<organism evidence="2">
    <name type="scientific">Pectinophora gossypiella</name>
    <name type="common">Cotton pink bollworm</name>
    <name type="synonym">Depressaria gossypiella</name>
    <dbReference type="NCBI Taxonomy" id="13191"/>
    <lineage>
        <taxon>Eukaryota</taxon>
        <taxon>Metazoa</taxon>
        <taxon>Ecdysozoa</taxon>
        <taxon>Arthropoda</taxon>
        <taxon>Hexapoda</taxon>
        <taxon>Insecta</taxon>
        <taxon>Pterygota</taxon>
        <taxon>Neoptera</taxon>
        <taxon>Endopterygota</taxon>
        <taxon>Lepidoptera</taxon>
        <taxon>Glossata</taxon>
        <taxon>Ditrysia</taxon>
        <taxon>Gelechioidea</taxon>
        <taxon>Gelechiidae</taxon>
        <taxon>Apatetrinae</taxon>
        <taxon>Pectinophora</taxon>
    </lineage>
</organism>
<accession>A0A1E1W5H7</accession>
<protein>
    <recommendedName>
        <fullName evidence="1">TTI1 C-terminal TPR domain-containing protein</fullName>
    </recommendedName>
</protein>
<feature type="domain" description="TTI1 C-terminal TPR" evidence="1">
    <location>
        <begin position="1"/>
        <end position="139"/>
    </location>
</feature>
<feature type="non-terminal residue" evidence="2">
    <location>
        <position position="1"/>
    </location>
</feature>
<dbReference type="GO" id="GO:0005737">
    <property type="term" value="C:cytoplasm"/>
    <property type="evidence" value="ECO:0007669"/>
    <property type="project" value="TreeGrafter"/>
</dbReference>
<dbReference type="PANTHER" id="PTHR18460">
    <property type="entry name" value="TEL2 INTERACTING PROTEIN 1 TTI1 FAMILY MEMBER"/>
    <property type="match status" value="1"/>
</dbReference>
<feature type="non-terminal residue" evidence="2">
    <location>
        <position position="148"/>
    </location>
</feature>
<dbReference type="InterPro" id="IPR016024">
    <property type="entry name" value="ARM-type_fold"/>
</dbReference>
<name>A0A1E1W5H7_PECGO</name>
<proteinExistence type="predicted"/>
<evidence type="ECO:0000313" key="2">
    <source>
        <dbReference type="EMBL" id="JAT82233.1"/>
    </source>
</evidence>
<evidence type="ECO:0000259" key="1">
    <source>
        <dbReference type="Pfam" id="PF24181"/>
    </source>
</evidence>
<gene>
    <name evidence="2" type="ORF">g.18735</name>
</gene>
<dbReference type="OrthoDB" id="49511at2759"/>
<reference evidence="2" key="1">
    <citation type="submission" date="2015-09" db="EMBL/GenBank/DDBJ databases">
        <title>De novo assembly of Pectinophora gossypiella (Pink Bollworm) gut transcriptome.</title>
        <authorList>
            <person name="Tassone E.E."/>
        </authorList>
    </citation>
    <scope>NUCLEOTIDE SEQUENCE</scope>
</reference>
<sequence length="148" mass="16851">LVHQAWAPLVDRFHIEDPVVLRRALSLLVTMAELAKDFIRSRTVKEVLPSIHKYLQKSALESYLKDAGSAYRNSQAYTLQVAALTALPNLVVDLQLDDKVMEAMASVSLYLSRKQPKPLQALAVTFFKAIQEYDYGATWHYLRRVCDN</sequence>
<dbReference type="PANTHER" id="PTHR18460:SF3">
    <property type="entry name" value="TELO2-INTERACTING PROTEIN 1 HOMOLOG"/>
    <property type="match status" value="1"/>
</dbReference>
<dbReference type="AlphaFoldDB" id="A0A1E1W5H7"/>
<dbReference type="InterPro" id="IPR057567">
    <property type="entry name" value="TPR_TTI1_C"/>
</dbReference>
<dbReference type="SUPFAM" id="SSF48371">
    <property type="entry name" value="ARM repeat"/>
    <property type="match status" value="1"/>
</dbReference>
<dbReference type="InterPro" id="IPR052587">
    <property type="entry name" value="TELO2-interacting_protein_1"/>
</dbReference>
<dbReference type="EMBL" id="GDQN01008821">
    <property type="protein sequence ID" value="JAT82233.1"/>
    <property type="molecule type" value="Transcribed_RNA"/>
</dbReference>
<dbReference type="Pfam" id="PF24181">
    <property type="entry name" value="TPR_TTI1_C"/>
    <property type="match status" value="1"/>
</dbReference>